<dbReference type="Proteomes" id="UP000886785">
    <property type="component" value="Unassembled WGS sequence"/>
</dbReference>
<dbReference type="EMBL" id="DVHF01000039">
    <property type="protein sequence ID" value="HIR56716.1"/>
    <property type="molecule type" value="Genomic_DNA"/>
</dbReference>
<comment type="caution">
    <text evidence="1">The sequence shown here is derived from an EMBL/GenBank/DDBJ whole genome shotgun (WGS) entry which is preliminary data.</text>
</comment>
<dbReference type="Pfam" id="PF14198">
    <property type="entry name" value="TnpV"/>
    <property type="match status" value="1"/>
</dbReference>
<reference evidence="1" key="2">
    <citation type="journal article" date="2021" name="PeerJ">
        <title>Extensive microbial diversity within the chicken gut microbiome revealed by metagenomics and culture.</title>
        <authorList>
            <person name="Gilroy R."/>
            <person name="Ravi A."/>
            <person name="Getino M."/>
            <person name="Pursley I."/>
            <person name="Horton D.L."/>
            <person name="Alikhan N.F."/>
            <person name="Baker D."/>
            <person name="Gharbi K."/>
            <person name="Hall N."/>
            <person name="Watson M."/>
            <person name="Adriaenssens E.M."/>
            <person name="Foster-Nyarko E."/>
            <person name="Jarju S."/>
            <person name="Secka A."/>
            <person name="Antonio M."/>
            <person name="Oren A."/>
            <person name="Chaudhuri R.R."/>
            <person name="La Ragione R."/>
            <person name="Hildebrand F."/>
            <person name="Pallen M.J."/>
        </authorList>
    </citation>
    <scope>NUCLEOTIDE SEQUENCE</scope>
    <source>
        <strain evidence="1">ChiSjej1B19-7085</strain>
    </source>
</reference>
<accession>A0A9D1DPR0</accession>
<reference evidence="1" key="1">
    <citation type="submission" date="2020-10" db="EMBL/GenBank/DDBJ databases">
        <authorList>
            <person name="Gilroy R."/>
        </authorList>
    </citation>
    <scope>NUCLEOTIDE SEQUENCE</scope>
    <source>
        <strain evidence="1">ChiSjej1B19-7085</strain>
    </source>
</reference>
<dbReference type="AlphaFoldDB" id="A0A9D1DPR0"/>
<sequence length="102" mass="12215">MIELTYKEKDGLLIPNLSIPGEKLEIGRYGRMRMKVLREKKRSVLTRLIMTGKLMYHLNQVDEEAHYLWSLKREELETELDPGRRVRIREETKEAIRELIYG</sequence>
<proteinExistence type="predicted"/>
<organism evidence="1 2">
    <name type="scientific">Candidatus Gallacutalibacter pullicola</name>
    <dbReference type="NCBI Taxonomy" id="2840830"/>
    <lineage>
        <taxon>Bacteria</taxon>
        <taxon>Bacillati</taxon>
        <taxon>Bacillota</taxon>
        <taxon>Clostridia</taxon>
        <taxon>Eubacteriales</taxon>
        <taxon>Candidatus Gallacutalibacter</taxon>
    </lineage>
</organism>
<gene>
    <name evidence="1" type="ORF">IAA54_03525</name>
</gene>
<dbReference type="InterPro" id="IPR026989">
    <property type="entry name" value="TnpV"/>
</dbReference>
<protein>
    <submittedName>
        <fullName evidence="1">TnpV protein</fullName>
    </submittedName>
</protein>
<evidence type="ECO:0000313" key="1">
    <source>
        <dbReference type="EMBL" id="HIR56716.1"/>
    </source>
</evidence>
<name>A0A9D1DPR0_9FIRM</name>
<evidence type="ECO:0000313" key="2">
    <source>
        <dbReference type="Proteomes" id="UP000886785"/>
    </source>
</evidence>